<protein>
    <submittedName>
        <fullName evidence="1">Uncharacterized protein</fullName>
    </submittedName>
</protein>
<dbReference type="Proteomes" id="UP000800092">
    <property type="component" value="Unassembled WGS sequence"/>
</dbReference>
<name>A0A6A6GSE0_VIRVR</name>
<evidence type="ECO:0000313" key="2">
    <source>
        <dbReference type="Proteomes" id="UP000800092"/>
    </source>
</evidence>
<keyword evidence="2" id="KW-1185">Reference proteome</keyword>
<evidence type="ECO:0000313" key="1">
    <source>
        <dbReference type="EMBL" id="KAF2228488.1"/>
    </source>
</evidence>
<reference evidence="1" key="1">
    <citation type="journal article" date="2020" name="Stud. Mycol.">
        <title>101 Dothideomycetes genomes: a test case for predicting lifestyles and emergence of pathogens.</title>
        <authorList>
            <person name="Haridas S."/>
            <person name="Albert R."/>
            <person name="Binder M."/>
            <person name="Bloem J."/>
            <person name="Labutti K."/>
            <person name="Salamov A."/>
            <person name="Andreopoulos B."/>
            <person name="Baker S."/>
            <person name="Barry K."/>
            <person name="Bills G."/>
            <person name="Bluhm B."/>
            <person name="Cannon C."/>
            <person name="Castanera R."/>
            <person name="Culley D."/>
            <person name="Daum C."/>
            <person name="Ezra D."/>
            <person name="Gonzalez J."/>
            <person name="Henrissat B."/>
            <person name="Kuo A."/>
            <person name="Liang C."/>
            <person name="Lipzen A."/>
            <person name="Lutzoni F."/>
            <person name="Magnuson J."/>
            <person name="Mondo S."/>
            <person name="Nolan M."/>
            <person name="Ohm R."/>
            <person name="Pangilinan J."/>
            <person name="Park H.-J."/>
            <person name="Ramirez L."/>
            <person name="Alfaro M."/>
            <person name="Sun H."/>
            <person name="Tritt A."/>
            <person name="Yoshinaga Y."/>
            <person name="Zwiers L.-H."/>
            <person name="Turgeon B."/>
            <person name="Goodwin S."/>
            <person name="Spatafora J."/>
            <person name="Crous P."/>
            <person name="Grigoriev I."/>
        </authorList>
    </citation>
    <scope>NUCLEOTIDE SEQUENCE</scope>
    <source>
        <strain evidence="1">Tuck. ex Michener</strain>
    </source>
</reference>
<organism evidence="1 2">
    <name type="scientific">Viridothelium virens</name>
    <name type="common">Speckled blister lichen</name>
    <name type="synonym">Trypethelium virens</name>
    <dbReference type="NCBI Taxonomy" id="1048519"/>
    <lineage>
        <taxon>Eukaryota</taxon>
        <taxon>Fungi</taxon>
        <taxon>Dikarya</taxon>
        <taxon>Ascomycota</taxon>
        <taxon>Pezizomycotina</taxon>
        <taxon>Dothideomycetes</taxon>
        <taxon>Dothideomycetes incertae sedis</taxon>
        <taxon>Trypetheliales</taxon>
        <taxon>Trypetheliaceae</taxon>
        <taxon>Viridothelium</taxon>
    </lineage>
</organism>
<sequence length="213" mass="23058">MVDLTRDCLIASMGALANIKNNLTSDEADIESARETVDQAFKAISEGFAETGLQEEHRNLETAANAIMSVYDHKAPTDTDLVIARFTEFEKTGVVKTAVRKTVLGAYGCLARAIQLALDSDGCKEDDLARIAYSNDFYDRQGSEAMRGADLNCLRMALMLKMWAENHGTRDSFGLGAATVAAGQTTIELSTPTAKRSLRSTSCEKAFAKANDT</sequence>
<dbReference type="EMBL" id="ML991929">
    <property type="protein sequence ID" value="KAF2228488.1"/>
    <property type="molecule type" value="Genomic_DNA"/>
</dbReference>
<proteinExistence type="predicted"/>
<gene>
    <name evidence="1" type="ORF">EV356DRAFT_74755</name>
</gene>
<dbReference type="AlphaFoldDB" id="A0A6A6GSE0"/>
<accession>A0A6A6GSE0</accession>